<comment type="caution">
    <text evidence="5">The sequence shown here is derived from an EMBL/GenBank/DDBJ whole genome shotgun (WGS) entry which is preliminary data.</text>
</comment>
<organism evidence="5 6">
    <name type="scientific">Acrocarpospora macrocephala</name>
    <dbReference type="NCBI Taxonomy" id="150177"/>
    <lineage>
        <taxon>Bacteria</taxon>
        <taxon>Bacillati</taxon>
        <taxon>Actinomycetota</taxon>
        <taxon>Actinomycetes</taxon>
        <taxon>Streptosporangiales</taxon>
        <taxon>Streptosporangiaceae</taxon>
        <taxon>Acrocarpospora</taxon>
    </lineage>
</organism>
<dbReference type="AlphaFoldDB" id="A0A5M3WQU8"/>
<dbReference type="PANTHER" id="PTHR43818">
    <property type="entry name" value="BCDNA.GH03377"/>
    <property type="match status" value="1"/>
</dbReference>
<dbReference type="Proteomes" id="UP000331127">
    <property type="component" value="Unassembled WGS sequence"/>
</dbReference>
<protein>
    <submittedName>
        <fullName evidence="5">Dehydrogenase</fullName>
    </submittedName>
</protein>
<dbReference type="OrthoDB" id="9792085at2"/>
<feature type="region of interest" description="Disordered" evidence="2">
    <location>
        <begin position="386"/>
        <end position="410"/>
    </location>
</feature>
<evidence type="ECO:0000256" key="2">
    <source>
        <dbReference type="SAM" id="MobiDB-lite"/>
    </source>
</evidence>
<dbReference type="EMBL" id="BLAE01000032">
    <property type="protein sequence ID" value="GES11737.1"/>
    <property type="molecule type" value="Genomic_DNA"/>
</dbReference>
<dbReference type="InterPro" id="IPR000683">
    <property type="entry name" value="Gfo/Idh/MocA-like_OxRdtase_N"/>
</dbReference>
<accession>A0A5M3WQU8</accession>
<dbReference type="Gene3D" id="3.40.50.720">
    <property type="entry name" value="NAD(P)-binding Rossmann-like Domain"/>
    <property type="match status" value="1"/>
</dbReference>
<dbReference type="PANTHER" id="PTHR43818:SF11">
    <property type="entry name" value="BCDNA.GH03377"/>
    <property type="match status" value="1"/>
</dbReference>
<dbReference type="GO" id="GO:0016491">
    <property type="term" value="F:oxidoreductase activity"/>
    <property type="evidence" value="ECO:0007669"/>
    <property type="project" value="UniProtKB-KW"/>
</dbReference>
<feature type="domain" description="Gfo/Idh/MocA-like oxidoreductase N-terminal" evidence="3">
    <location>
        <begin position="7"/>
        <end position="125"/>
    </location>
</feature>
<sequence>MNSGRLGVAVIGAGMAGRSHAAGYRSATTCYDAGLPQIDLVAIADVNQTFAEQTARRFGYARTESSWEAIAEAPDVDVVSVVVANQLHREVVLGLLSAGKHVLCEKPLAPTITDAKAMVAAAAAAPHLHTGVGFTYRRSPALAAIKQRVDRGEMGRILHFNGHYWCDYACDPNGPMSWRYKGGPGSGALADIGSHLVDLAEFLGGPIESVRGAVLSTFITERARPVGAAVGHGAAELSDVMEPVENEDLVTFSACFASGATATISASRVAVGMANALGLELFAEHAAATFDLDRAGEFSYFDRAVTDETAGYRTVPVGPRHPYVTGGFPMDFPGVGYGQNDLFVFQARAFLEQVAGLDRLPRVPSFEHGLRNLRILAASAESARSGGAEVNVGGQPHPPNPAAASVVRRS</sequence>
<dbReference type="RefSeq" id="WP_155357094.1">
    <property type="nucleotide sequence ID" value="NZ_BAAAHL010000003.1"/>
</dbReference>
<dbReference type="Gene3D" id="3.30.360.10">
    <property type="entry name" value="Dihydrodipicolinate Reductase, domain 2"/>
    <property type="match status" value="1"/>
</dbReference>
<keyword evidence="6" id="KW-1185">Reference proteome</keyword>
<dbReference type="InterPro" id="IPR050463">
    <property type="entry name" value="Gfo/Idh/MocA_oxidrdct_glycsds"/>
</dbReference>
<dbReference type="SUPFAM" id="SSF55347">
    <property type="entry name" value="Glyceraldehyde-3-phosphate dehydrogenase-like, C-terminal domain"/>
    <property type="match status" value="1"/>
</dbReference>
<reference evidence="5 6" key="1">
    <citation type="submission" date="2019-10" db="EMBL/GenBank/DDBJ databases">
        <title>Whole genome shotgun sequence of Acrocarpospora macrocephala NBRC 16266.</title>
        <authorList>
            <person name="Ichikawa N."/>
            <person name="Kimura A."/>
            <person name="Kitahashi Y."/>
            <person name="Komaki H."/>
            <person name="Oguchi A."/>
        </authorList>
    </citation>
    <scope>NUCLEOTIDE SEQUENCE [LARGE SCALE GENOMIC DNA]</scope>
    <source>
        <strain evidence="5 6">NBRC 16266</strain>
    </source>
</reference>
<dbReference type="InterPro" id="IPR055170">
    <property type="entry name" value="GFO_IDH_MocA-like_dom"/>
</dbReference>
<dbReference type="Pfam" id="PF01408">
    <property type="entry name" value="GFO_IDH_MocA"/>
    <property type="match status" value="1"/>
</dbReference>
<proteinExistence type="predicted"/>
<evidence type="ECO:0000313" key="5">
    <source>
        <dbReference type="EMBL" id="GES11737.1"/>
    </source>
</evidence>
<gene>
    <name evidence="5" type="ORF">Amac_053340</name>
</gene>
<dbReference type="Pfam" id="PF22725">
    <property type="entry name" value="GFO_IDH_MocA_C3"/>
    <property type="match status" value="1"/>
</dbReference>
<dbReference type="GO" id="GO:0000166">
    <property type="term" value="F:nucleotide binding"/>
    <property type="evidence" value="ECO:0007669"/>
    <property type="project" value="InterPro"/>
</dbReference>
<feature type="domain" description="GFO/IDH/MocA-like oxidoreductase" evidence="4">
    <location>
        <begin position="143"/>
        <end position="274"/>
    </location>
</feature>
<evidence type="ECO:0000256" key="1">
    <source>
        <dbReference type="ARBA" id="ARBA00023002"/>
    </source>
</evidence>
<evidence type="ECO:0000259" key="4">
    <source>
        <dbReference type="Pfam" id="PF22725"/>
    </source>
</evidence>
<evidence type="ECO:0000259" key="3">
    <source>
        <dbReference type="Pfam" id="PF01408"/>
    </source>
</evidence>
<name>A0A5M3WQU8_9ACTN</name>
<dbReference type="InterPro" id="IPR036291">
    <property type="entry name" value="NAD(P)-bd_dom_sf"/>
</dbReference>
<evidence type="ECO:0000313" key="6">
    <source>
        <dbReference type="Proteomes" id="UP000331127"/>
    </source>
</evidence>
<dbReference type="SUPFAM" id="SSF51735">
    <property type="entry name" value="NAD(P)-binding Rossmann-fold domains"/>
    <property type="match status" value="1"/>
</dbReference>
<keyword evidence="1" id="KW-0560">Oxidoreductase</keyword>